<dbReference type="InterPro" id="IPR000668">
    <property type="entry name" value="Peptidase_C1A_C"/>
</dbReference>
<evidence type="ECO:0000256" key="1">
    <source>
        <dbReference type="ARBA" id="ARBA00008455"/>
    </source>
</evidence>
<proteinExistence type="inferred from homology"/>
<keyword evidence="7" id="KW-1185">Reference proteome</keyword>
<dbReference type="PANTHER" id="PTHR12411">
    <property type="entry name" value="CYSTEINE PROTEASE FAMILY C1-RELATED"/>
    <property type="match status" value="1"/>
</dbReference>
<evidence type="ECO:0000313" key="6">
    <source>
        <dbReference type="EMBL" id="KAB1223439.1"/>
    </source>
</evidence>
<evidence type="ECO:0000259" key="5">
    <source>
        <dbReference type="SMART" id="SM00645"/>
    </source>
</evidence>
<dbReference type="Pfam" id="PF00112">
    <property type="entry name" value="Peptidase_C1"/>
    <property type="match status" value="1"/>
</dbReference>
<feature type="domain" description="Peptidase C1A papain C-terminal" evidence="5">
    <location>
        <begin position="9"/>
        <end position="158"/>
    </location>
</feature>
<dbReference type="GO" id="GO:0008234">
    <property type="term" value="F:cysteine-type peptidase activity"/>
    <property type="evidence" value="ECO:0007669"/>
    <property type="project" value="UniProtKB-KW"/>
</dbReference>
<keyword evidence="2" id="KW-0645">Protease</keyword>
<keyword evidence="4" id="KW-0788">Thiol protease</keyword>
<sequence>MEGSHSLDIPNFWDWNTRSENLSLPVQNCRIKDSCWAIVTIEALTAAYRLKHPREDLPELSLQELIDCCREDEVEPYTYHFKKAFKWIQTNGIRREQEYPFQGSKNLCKPKTEEEGIYEGPKDPTAKPLGKHAVLIIGSGQDEEEEKNYWLVKRETVGE</sequence>
<dbReference type="InterPro" id="IPR038765">
    <property type="entry name" value="Papain-like_cys_pep_sf"/>
</dbReference>
<evidence type="ECO:0000256" key="3">
    <source>
        <dbReference type="ARBA" id="ARBA00022801"/>
    </source>
</evidence>
<evidence type="ECO:0000313" key="7">
    <source>
        <dbReference type="Proteomes" id="UP000516437"/>
    </source>
</evidence>
<evidence type="ECO:0000256" key="2">
    <source>
        <dbReference type="ARBA" id="ARBA00022670"/>
    </source>
</evidence>
<dbReference type="InterPro" id="IPR013128">
    <property type="entry name" value="Peptidase_C1A"/>
</dbReference>
<organism evidence="6 7">
    <name type="scientific">Morella rubra</name>
    <name type="common">Chinese bayberry</name>
    <dbReference type="NCBI Taxonomy" id="262757"/>
    <lineage>
        <taxon>Eukaryota</taxon>
        <taxon>Viridiplantae</taxon>
        <taxon>Streptophyta</taxon>
        <taxon>Embryophyta</taxon>
        <taxon>Tracheophyta</taxon>
        <taxon>Spermatophyta</taxon>
        <taxon>Magnoliopsida</taxon>
        <taxon>eudicotyledons</taxon>
        <taxon>Gunneridae</taxon>
        <taxon>Pentapetalae</taxon>
        <taxon>rosids</taxon>
        <taxon>fabids</taxon>
        <taxon>Fagales</taxon>
        <taxon>Myricaceae</taxon>
        <taxon>Morella</taxon>
    </lineage>
</organism>
<dbReference type="Gene3D" id="3.90.70.10">
    <property type="entry name" value="Cysteine proteinases"/>
    <property type="match status" value="1"/>
</dbReference>
<dbReference type="AlphaFoldDB" id="A0A6A1WDT9"/>
<dbReference type="SUPFAM" id="SSF54001">
    <property type="entry name" value="Cysteine proteinases"/>
    <property type="match status" value="1"/>
</dbReference>
<gene>
    <name evidence="6" type="ORF">CJ030_MR2G012436</name>
</gene>
<protein>
    <submittedName>
        <fullName evidence="6">Dipeptidyl peptidase 1</fullName>
    </submittedName>
</protein>
<reference evidence="6 7" key="1">
    <citation type="journal article" date="2019" name="Plant Biotechnol. J.">
        <title>The red bayberry genome and genetic basis of sex determination.</title>
        <authorList>
            <person name="Jia H.M."/>
            <person name="Jia H.J."/>
            <person name="Cai Q.L."/>
            <person name="Wang Y."/>
            <person name="Zhao H.B."/>
            <person name="Yang W.F."/>
            <person name="Wang G.Y."/>
            <person name="Li Y.H."/>
            <person name="Zhan D.L."/>
            <person name="Shen Y.T."/>
            <person name="Niu Q.F."/>
            <person name="Chang L."/>
            <person name="Qiu J."/>
            <person name="Zhao L."/>
            <person name="Xie H.B."/>
            <person name="Fu W.Y."/>
            <person name="Jin J."/>
            <person name="Li X.W."/>
            <person name="Jiao Y."/>
            <person name="Zhou C.C."/>
            <person name="Tu T."/>
            <person name="Chai C.Y."/>
            <person name="Gao J.L."/>
            <person name="Fan L.J."/>
            <person name="van de Weg E."/>
            <person name="Wang J.Y."/>
            <person name="Gao Z.S."/>
        </authorList>
    </citation>
    <scope>NUCLEOTIDE SEQUENCE [LARGE SCALE GENOMIC DNA]</scope>
    <source>
        <tissue evidence="6">Leaves</tissue>
    </source>
</reference>
<accession>A0A6A1WDT9</accession>
<keyword evidence="3" id="KW-0378">Hydrolase</keyword>
<evidence type="ECO:0000256" key="4">
    <source>
        <dbReference type="ARBA" id="ARBA00022807"/>
    </source>
</evidence>
<dbReference type="Proteomes" id="UP000516437">
    <property type="component" value="Chromosome 2"/>
</dbReference>
<dbReference type="SMART" id="SM00645">
    <property type="entry name" value="Pept_C1"/>
    <property type="match status" value="1"/>
</dbReference>
<name>A0A6A1WDT9_9ROSI</name>
<dbReference type="GO" id="GO:0006508">
    <property type="term" value="P:proteolysis"/>
    <property type="evidence" value="ECO:0007669"/>
    <property type="project" value="UniProtKB-KW"/>
</dbReference>
<comment type="caution">
    <text evidence="6">The sequence shown here is derived from an EMBL/GenBank/DDBJ whole genome shotgun (WGS) entry which is preliminary data.</text>
</comment>
<dbReference type="OrthoDB" id="1651340at2759"/>
<dbReference type="EMBL" id="RXIC02000020">
    <property type="protein sequence ID" value="KAB1223439.1"/>
    <property type="molecule type" value="Genomic_DNA"/>
</dbReference>
<comment type="similarity">
    <text evidence="1">Belongs to the peptidase C1 family.</text>
</comment>